<evidence type="ECO:0000256" key="3">
    <source>
        <dbReference type="ARBA" id="ARBA00022452"/>
    </source>
</evidence>
<dbReference type="RefSeq" id="WP_121877221.1">
    <property type="nucleotide sequence ID" value="NZ_REFJ01000004.1"/>
</dbReference>
<dbReference type="InterPro" id="IPR000531">
    <property type="entry name" value="Beta-barrel_TonB"/>
</dbReference>
<evidence type="ECO:0000256" key="2">
    <source>
        <dbReference type="ARBA" id="ARBA00022448"/>
    </source>
</evidence>
<evidence type="ECO:0000259" key="12">
    <source>
        <dbReference type="Pfam" id="PF07715"/>
    </source>
</evidence>
<name>A0A3M0A479_9GAMM</name>
<evidence type="ECO:0000256" key="4">
    <source>
        <dbReference type="ARBA" id="ARBA00022692"/>
    </source>
</evidence>
<protein>
    <submittedName>
        <fullName evidence="13">Iron complex outermembrane receptor protein</fullName>
    </submittedName>
</protein>
<keyword evidence="10" id="KW-0732">Signal</keyword>
<comment type="subcellular location">
    <subcellularLocation>
        <location evidence="1 8">Cell outer membrane</location>
        <topology evidence="1 8">Multi-pass membrane protein</topology>
    </subcellularLocation>
</comment>
<dbReference type="InterPro" id="IPR036942">
    <property type="entry name" value="Beta-barrel_TonB_sf"/>
</dbReference>
<dbReference type="OrthoDB" id="9805434at2"/>
<evidence type="ECO:0000256" key="5">
    <source>
        <dbReference type="ARBA" id="ARBA00023077"/>
    </source>
</evidence>
<evidence type="ECO:0000256" key="10">
    <source>
        <dbReference type="SAM" id="SignalP"/>
    </source>
</evidence>
<reference evidence="13 14" key="1">
    <citation type="submission" date="2018-10" db="EMBL/GenBank/DDBJ databases">
        <title>Genomic Encyclopedia of Type Strains, Phase IV (KMG-IV): sequencing the most valuable type-strain genomes for metagenomic binning, comparative biology and taxonomic classification.</title>
        <authorList>
            <person name="Goeker M."/>
        </authorList>
    </citation>
    <scope>NUCLEOTIDE SEQUENCE [LARGE SCALE GENOMIC DNA]</scope>
    <source>
        <strain evidence="13 14">DSM 25080</strain>
    </source>
</reference>
<dbReference type="InterPro" id="IPR037066">
    <property type="entry name" value="Plug_dom_sf"/>
</dbReference>
<dbReference type="InterPro" id="IPR039426">
    <property type="entry name" value="TonB-dep_rcpt-like"/>
</dbReference>
<dbReference type="Gene3D" id="2.170.130.10">
    <property type="entry name" value="TonB-dependent receptor, plug domain"/>
    <property type="match status" value="1"/>
</dbReference>
<sequence length="865" mass="93569">MKTAPLSNAIRAAISASVLAGVALPAFAQEAEDGAQVEEIFVTGSRIQRSTNTDSQEIITISADDMKISGDISVADALRSSTLNSLGSFRESSGSSAQSNATVDLRGAGAGRTLVLLNGRRTVGSPSLGGGGTVNLNMIPFSAVDRLEIIADGASAVYGSDAVAGVVNVILKSGYEGMKFNARYGDRSEDDGVEKSFSFLTGAKGDRGSVTFGLEYDSRDPVFDKDRDYTAARYSDLDGDGYIMGYGETAGVSFYGYTLLNPNYNGQPFDPMDRDTWEVTPGNNCVDDGSFVGEMQADLVFGPDTGFYCGYAYANVSANRAGSERVNAWVSSTFELTDEIELFADAVIAQNESFGRYAPPAAPGAALASDPKNPYGQPVNGYFRWVDIGTRDNTVNDNLTDVNLGLRGDINDSLSYEAYYTYSDYKSVSIGTYYLSYGGFEYNINYNITDYDQYVANLKSTTINDDRMNLQKVFYGLQWDMFDMAGGMASSYFAIEGFEVKYAAIVDGQSEAGLVGGSAGNSAEGSRNVGAISAEAIFPVTDWLDIDAAVRYDDYSDFGSAVSPRLGATFTMIPDLTIKASYGEGFRAPDLSDLYGVTSFSAETATDYYGCQLNGISEADCNSRQFDTYIGSNPNLDAETSQTFSLGANYNFFDAWNVGVNYFNLTISDSIEYVSAQDMLNVDYYSQGGNSAVVRSANGRVEEISAGYQNAVGDLTREAVDFSLSGLIETSFGMFELRGNSSYYLTYEYEQDFGQGNVANAAGDLGFPEWRSNGFVQWSMGNVFASWNVDYIGESKDAINGTEYDAWMVHNASVGYSFTDYGTVKVGANNILNEDPLLDQFGEQADEYMYDNTGRVIFVEYSIEL</sequence>
<keyword evidence="14" id="KW-1185">Reference proteome</keyword>
<dbReference type="Proteomes" id="UP000267187">
    <property type="component" value="Unassembled WGS sequence"/>
</dbReference>
<feature type="signal peptide" evidence="10">
    <location>
        <begin position="1"/>
        <end position="28"/>
    </location>
</feature>
<evidence type="ECO:0000256" key="6">
    <source>
        <dbReference type="ARBA" id="ARBA00023136"/>
    </source>
</evidence>
<dbReference type="EMBL" id="REFJ01000004">
    <property type="protein sequence ID" value="RMA79466.1"/>
    <property type="molecule type" value="Genomic_DNA"/>
</dbReference>
<gene>
    <name evidence="13" type="ORF">DFR27_1907</name>
</gene>
<feature type="domain" description="TonB-dependent receptor plug" evidence="12">
    <location>
        <begin position="55"/>
        <end position="166"/>
    </location>
</feature>
<evidence type="ECO:0000256" key="8">
    <source>
        <dbReference type="PROSITE-ProRule" id="PRU01360"/>
    </source>
</evidence>
<evidence type="ECO:0000259" key="11">
    <source>
        <dbReference type="Pfam" id="PF00593"/>
    </source>
</evidence>
<keyword evidence="2 8" id="KW-0813">Transport</keyword>
<dbReference type="AlphaFoldDB" id="A0A3M0A479"/>
<dbReference type="PROSITE" id="PS52016">
    <property type="entry name" value="TONB_DEPENDENT_REC_3"/>
    <property type="match status" value="1"/>
</dbReference>
<feature type="chain" id="PRO_5018171346" evidence="10">
    <location>
        <begin position="29"/>
        <end position="865"/>
    </location>
</feature>
<dbReference type="Gene3D" id="2.40.170.20">
    <property type="entry name" value="TonB-dependent receptor, beta-barrel domain"/>
    <property type="match status" value="1"/>
</dbReference>
<evidence type="ECO:0000313" key="14">
    <source>
        <dbReference type="Proteomes" id="UP000267187"/>
    </source>
</evidence>
<keyword evidence="7 8" id="KW-0998">Cell outer membrane</keyword>
<proteinExistence type="inferred from homology"/>
<evidence type="ECO:0000256" key="7">
    <source>
        <dbReference type="ARBA" id="ARBA00023237"/>
    </source>
</evidence>
<dbReference type="Pfam" id="PF00593">
    <property type="entry name" value="TonB_dep_Rec_b-barrel"/>
    <property type="match status" value="1"/>
</dbReference>
<keyword evidence="4 8" id="KW-0812">Transmembrane</keyword>
<dbReference type="Pfam" id="PF07715">
    <property type="entry name" value="Plug"/>
    <property type="match status" value="1"/>
</dbReference>
<accession>A0A3M0A479</accession>
<evidence type="ECO:0000256" key="1">
    <source>
        <dbReference type="ARBA" id="ARBA00004571"/>
    </source>
</evidence>
<comment type="similarity">
    <text evidence="8 9">Belongs to the TonB-dependent receptor family.</text>
</comment>
<dbReference type="GO" id="GO:0009279">
    <property type="term" value="C:cell outer membrane"/>
    <property type="evidence" value="ECO:0007669"/>
    <property type="project" value="UniProtKB-SubCell"/>
</dbReference>
<comment type="caution">
    <text evidence="13">The sequence shown here is derived from an EMBL/GenBank/DDBJ whole genome shotgun (WGS) entry which is preliminary data.</text>
</comment>
<dbReference type="PANTHER" id="PTHR47234">
    <property type="match status" value="1"/>
</dbReference>
<keyword evidence="5 9" id="KW-0798">TonB box</keyword>
<organism evidence="13 14">
    <name type="scientific">Umboniibacter marinipuniceus</name>
    <dbReference type="NCBI Taxonomy" id="569599"/>
    <lineage>
        <taxon>Bacteria</taxon>
        <taxon>Pseudomonadati</taxon>
        <taxon>Pseudomonadota</taxon>
        <taxon>Gammaproteobacteria</taxon>
        <taxon>Cellvibrionales</taxon>
        <taxon>Cellvibrionaceae</taxon>
        <taxon>Umboniibacter</taxon>
    </lineage>
</organism>
<evidence type="ECO:0000256" key="9">
    <source>
        <dbReference type="RuleBase" id="RU003357"/>
    </source>
</evidence>
<dbReference type="InterPro" id="IPR012910">
    <property type="entry name" value="Plug_dom"/>
</dbReference>
<keyword evidence="6 8" id="KW-0472">Membrane</keyword>
<feature type="domain" description="TonB-dependent receptor-like beta-barrel" evidence="11">
    <location>
        <begin position="350"/>
        <end position="831"/>
    </location>
</feature>
<keyword evidence="3 8" id="KW-1134">Transmembrane beta strand</keyword>
<dbReference type="PANTHER" id="PTHR47234:SF2">
    <property type="entry name" value="TONB-DEPENDENT RECEPTOR"/>
    <property type="match status" value="1"/>
</dbReference>
<keyword evidence="13" id="KW-0675">Receptor</keyword>
<evidence type="ECO:0000313" key="13">
    <source>
        <dbReference type="EMBL" id="RMA79466.1"/>
    </source>
</evidence>
<dbReference type="SUPFAM" id="SSF56935">
    <property type="entry name" value="Porins"/>
    <property type="match status" value="1"/>
</dbReference>